<evidence type="ECO:0000256" key="1">
    <source>
        <dbReference type="ARBA" id="ARBA00023002"/>
    </source>
</evidence>
<dbReference type="EMBL" id="UINC01076233">
    <property type="protein sequence ID" value="SVC15208.1"/>
    <property type="molecule type" value="Genomic_DNA"/>
</dbReference>
<dbReference type="InterPro" id="IPR000683">
    <property type="entry name" value="Gfo/Idh/MocA-like_OxRdtase_N"/>
</dbReference>
<evidence type="ECO:0000259" key="2">
    <source>
        <dbReference type="Pfam" id="PF01408"/>
    </source>
</evidence>
<proteinExistence type="predicted"/>
<dbReference type="GO" id="GO:0016491">
    <property type="term" value="F:oxidoreductase activity"/>
    <property type="evidence" value="ECO:0007669"/>
    <property type="project" value="UniProtKB-KW"/>
</dbReference>
<keyword evidence="1" id="KW-0560">Oxidoreductase</keyword>
<dbReference type="PANTHER" id="PTHR43818">
    <property type="entry name" value="BCDNA.GH03377"/>
    <property type="match status" value="1"/>
</dbReference>
<accession>A0A382JTM7</accession>
<gene>
    <name evidence="3" type="ORF">METZ01_LOCUS268062</name>
</gene>
<feature type="non-terminal residue" evidence="3">
    <location>
        <position position="138"/>
    </location>
</feature>
<feature type="domain" description="Gfo/Idh/MocA-like oxidoreductase N-terminal" evidence="2">
    <location>
        <begin position="4"/>
        <end position="122"/>
    </location>
</feature>
<reference evidence="3" key="1">
    <citation type="submission" date="2018-05" db="EMBL/GenBank/DDBJ databases">
        <authorList>
            <person name="Lanie J.A."/>
            <person name="Ng W.-L."/>
            <person name="Kazmierczak K.M."/>
            <person name="Andrzejewski T.M."/>
            <person name="Davidsen T.M."/>
            <person name="Wayne K.J."/>
            <person name="Tettelin H."/>
            <person name="Glass J.I."/>
            <person name="Rusch D."/>
            <person name="Podicherti R."/>
            <person name="Tsui H.-C.T."/>
            <person name="Winkler M.E."/>
        </authorList>
    </citation>
    <scope>NUCLEOTIDE SEQUENCE</scope>
</reference>
<protein>
    <recommendedName>
        <fullName evidence="2">Gfo/Idh/MocA-like oxidoreductase N-terminal domain-containing protein</fullName>
    </recommendedName>
</protein>
<dbReference type="AlphaFoldDB" id="A0A382JTM7"/>
<dbReference type="InterPro" id="IPR050463">
    <property type="entry name" value="Gfo/Idh/MocA_oxidrdct_glycsds"/>
</dbReference>
<evidence type="ECO:0000313" key="3">
    <source>
        <dbReference type="EMBL" id="SVC15208.1"/>
    </source>
</evidence>
<dbReference type="Pfam" id="PF01408">
    <property type="entry name" value="GFO_IDH_MocA"/>
    <property type="match status" value="1"/>
</dbReference>
<feature type="non-terminal residue" evidence="3">
    <location>
        <position position="1"/>
    </location>
</feature>
<dbReference type="PANTHER" id="PTHR43818:SF11">
    <property type="entry name" value="BCDNA.GH03377"/>
    <property type="match status" value="1"/>
</dbReference>
<dbReference type="InterPro" id="IPR036291">
    <property type="entry name" value="NAD(P)-bd_dom_sf"/>
</dbReference>
<sequence length="138" mass="15066">VNFLRFGIVGSGGMAHARAKRIIKNPRSQLTCVASRNHSTGQELANAYGVPFLPDWRSLISHDHVDAVLVATHQNTHALISLNALQGGRHVFTESPMALCSDDADALIQCVRDTNQILRIGHTSILHSVHTIMKQEIG</sequence>
<dbReference type="Gene3D" id="3.40.50.720">
    <property type="entry name" value="NAD(P)-binding Rossmann-like Domain"/>
    <property type="match status" value="1"/>
</dbReference>
<dbReference type="GO" id="GO:0000166">
    <property type="term" value="F:nucleotide binding"/>
    <property type="evidence" value="ECO:0007669"/>
    <property type="project" value="InterPro"/>
</dbReference>
<name>A0A382JTM7_9ZZZZ</name>
<dbReference type="SUPFAM" id="SSF51735">
    <property type="entry name" value="NAD(P)-binding Rossmann-fold domains"/>
    <property type="match status" value="1"/>
</dbReference>
<organism evidence="3">
    <name type="scientific">marine metagenome</name>
    <dbReference type="NCBI Taxonomy" id="408172"/>
    <lineage>
        <taxon>unclassified sequences</taxon>
        <taxon>metagenomes</taxon>
        <taxon>ecological metagenomes</taxon>
    </lineage>
</organism>